<feature type="signal peptide" evidence="1">
    <location>
        <begin position="1"/>
        <end position="23"/>
    </location>
</feature>
<proteinExistence type="predicted"/>
<accession>A0A8W7PFM9</accession>
<feature type="chain" id="PRO_5036483881" evidence="1">
    <location>
        <begin position="24"/>
        <end position="113"/>
    </location>
</feature>
<name>A0A8W7PFM9_ANOCL</name>
<organism evidence="2">
    <name type="scientific">Anopheles coluzzii</name>
    <name type="common">African malaria mosquito</name>
    <dbReference type="NCBI Taxonomy" id="1518534"/>
    <lineage>
        <taxon>Eukaryota</taxon>
        <taxon>Metazoa</taxon>
        <taxon>Ecdysozoa</taxon>
        <taxon>Arthropoda</taxon>
        <taxon>Hexapoda</taxon>
        <taxon>Insecta</taxon>
        <taxon>Pterygota</taxon>
        <taxon>Neoptera</taxon>
        <taxon>Endopterygota</taxon>
        <taxon>Diptera</taxon>
        <taxon>Nematocera</taxon>
        <taxon>Culicoidea</taxon>
        <taxon>Culicidae</taxon>
        <taxon>Anophelinae</taxon>
        <taxon>Anopheles</taxon>
    </lineage>
</organism>
<evidence type="ECO:0000256" key="1">
    <source>
        <dbReference type="SAM" id="SignalP"/>
    </source>
</evidence>
<dbReference type="EnsemblMetazoa" id="ACOM030974-RA">
    <property type="protein sequence ID" value="ACOM030974-PA.1"/>
    <property type="gene ID" value="ACOM030974"/>
</dbReference>
<reference evidence="2" key="1">
    <citation type="submission" date="2022-08" db="UniProtKB">
        <authorList>
            <consortium name="EnsemblMetazoa"/>
        </authorList>
    </citation>
    <scope>IDENTIFICATION</scope>
</reference>
<protein>
    <submittedName>
        <fullName evidence="2">Uncharacterized protein</fullName>
    </submittedName>
</protein>
<sequence>MNKCTVGRLLICLLIAFIAGAHGASNYLYESEERYPVPASNLLEVSTIKCLQSLHDPINVTALQSTLQAHVLCLVCDNFLATDFTPELDHGDTLPHSCLWCDRNRTIWCEEEL</sequence>
<keyword evidence="1" id="KW-0732">Signal</keyword>
<evidence type="ECO:0000313" key="2">
    <source>
        <dbReference type="EnsemblMetazoa" id="ACOM030974-PA.1"/>
    </source>
</evidence>
<dbReference type="VEuPathDB" id="VectorBase:ACON2_038818"/>
<dbReference type="AlphaFoldDB" id="A0A8W7PFM9"/>
<dbReference type="Proteomes" id="UP000075882">
    <property type="component" value="Unassembled WGS sequence"/>
</dbReference>